<keyword evidence="1" id="KW-0675">Receptor</keyword>
<evidence type="ECO:0000256" key="1">
    <source>
        <dbReference type="ARBA" id="ARBA00023170"/>
    </source>
</evidence>
<evidence type="ECO:0000313" key="6">
    <source>
        <dbReference type="EMBL" id="KAI1242995.1"/>
    </source>
</evidence>
<reference evidence="5" key="1">
    <citation type="submission" date="2020-10" db="EMBL/GenBank/DDBJ databases">
        <title>Feather gene expression reveals the developmental basis of iridescence in African starlings.</title>
        <authorList>
            <person name="Rubenstein D.R."/>
        </authorList>
    </citation>
    <scope>NUCLEOTIDE SEQUENCE</scope>
    <source>
        <strain evidence="5">SS15</strain>
        <tissue evidence="5">Liver</tissue>
    </source>
</reference>
<accession>A0A835P2Q7</accession>
<sequence length="462" mass="52895">SSSQDLQQTPISITKPEGKTAIINCHVSSPDFRKVFIHWYQKKVDAVPKRVAYMSSTFFLENQSDKGKFTVKKDPSKSVFILTVSKVTPQDSATYYCANGQAQVLLEQREVSITSGHKTNIHWYRHTPTKAPERILNIGAGAVAYDDSSYSSKYSSSKKGTNVCTLTINDINSEDEGVDTQSVPGQTPELQARMTGTSASMSCKMGSRDIVHWYKQLPGEQPKRIVYETGGTPTFDDGRDRNRMQVRRSKITVERGFQESRYMVEGNSFQKQCILTIKDVIPDDAATYYCAYWDPHCTKLVVSEKESSPPANSEILQKKHENQTTYVCLIEKFYPDVIRVTWTDDEKEVTDNVVKGDTWQSTKEDEYSIASWLTVPAENENKNYYCKYEHENKKASLPTQDFMKTASQEEDCRTVFNRDQLMHRTAYLVYIILLLKSSMYYLIVLFFIYKMWASTKYQGKKA</sequence>
<dbReference type="PANTHER" id="PTHR19256:SF44">
    <property type="entry name" value="T CELL RECEPTOR GAMMA VARIABLE 9"/>
    <property type="match status" value="1"/>
</dbReference>
<evidence type="ECO:0000256" key="3">
    <source>
        <dbReference type="SAM" id="Phobius"/>
    </source>
</evidence>
<feature type="domain" description="Ig-like" evidence="4">
    <location>
        <begin position="4"/>
        <end position="112"/>
    </location>
</feature>
<protein>
    <recommendedName>
        <fullName evidence="4">Ig-like domain-containing protein</fullName>
    </recommendedName>
</protein>
<dbReference type="Gene3D" id="2.60.40.10">
    <property type="entry name" value="Immunoglobulins"/>
    <property type="match status" value="4"/>
</dbReference>
<dbReference type="InterPro" id="IPR013106">
    <property type="entry name" value="Ig_V-set"/>
</dbReference>
<dbReference type="InterPro" id="IPR036179">
    <property type="entry name" value="Ig-like_dom_sf"/>
</dbReference>
<dbReference type="AlphaFoldDB" id="A0A835P2Q7"/>
<dbReference type="SMART" id="SM00407">
    <property type="entry name" value="IGc1"/>
    <property type="match status" value="1"/>
</dbReference>
<keyword evidence="7" id="KW-1185">Reference proteome</keyword>
<dbReference type="SMART" id="SM00406">
    <property type="entry name" value="IGv"/>
    <property type="match status" value="3"/>
</dbReference>
<keyword evidence="3" id="KW-0472">Membrane</keyword>
<evidence type="ECO:0000313" key="7">
    <source>
        <dbReference type="Proteomes" id="UP000618051"/>
    </source>
</evidence>
<reference evidence="6" key="3">
    <citation type="submission" date="2022-01" db="EMBL/GenBank/DDBJ databases">
        <authorList>
            <person name="Rubenstein D.R."/>
        </authorList>
    </citation>
    <scope>NUCLEOTIDE SEQUENCE</scope>
    <source>
        <strain evidence="6">SS15</strain>
        <tissue evidence="6">Liver</tissue>
    </source>
</reference>
<dbReference type="SMART" id="SM00409">
    <property type="entry name" value="IG"/>
    <property type="match status" value="2"/>
</dbReference>
<dbReference type="SUPFAM" id="SSF48726">
    <property type="entry name" value="Immunoglobulin"/>
    <property type="match status" value="4"/>
</dbReference>
<dbReference type="InterPro" id="IPR003597">
    <property type="entry name" value="Ig_C1-set"/>
</dbReference>
<dbReference type="EMBL" id="JADDUC010000006">
    <property type="protein sequence ID" value="KAG0133275.1"/>
    <property type="molecule type" value="Genomic_DNA"/>
</dbReference>
<comment type="caution">
    <text evidence="5">The sequence shown here is derived from an EMBL/GenBank/DDBJ whole genome shotgun (WGS) entry which is preliminary data.</text>
</comment>
<gene>
    <name evidence="6" type="ORF">IHE44_0000560</name>
    <name evidence="5" type="ORF">IHE44_011089</name>
</gene>
<dbReference type="Pfam" id="PF07654">
    <property type="entry name" value="C1-set"/>
    <property type="match status" value="1"/>
</dbReference>
<keyword evidence="3" id="KW-0812">Transmembrane</keyword>
<name>A0A835P2Q7_9PASS</name>
<reference evidence="6 7" key="2">
    <citation type="journal article" date="2021" name="J. Hered.">
        <title>Feather Gene Expression Elucidates the Developmental Basis of Plumage Iridescence in African Starlings.</title>
        <authorList>
            <person name="Rubenstein D.R."/>
            <person name="Corvelo A."/>
            <person name="MacManes M.D."/>
            <person name="Maia R."/>
            <person name="Narzisi G."/>
            <person name="Rousaki A."/>
            <person name="Vandenabeele P."/>
            <person name="Shawkey M.D."/>
            <person name="Solomon J."/>
        </authorList>
    </citation>
    <scope>NUCLEOTIDE SEQUENCE [LARGE SCALE GENOMIC DNA]</scope>
    <source>
        <strain evidence="6">SS15</strain>
    </source>
</reference>
<feature type="non-terminal residue" evidence="5">
    <location>
        <position position="1"/>
    </location>
</feature>
<evidence type="ECO:0000313" key="5">
    <source>
        <dbReference type="EMBL" id="KAG0133275.1"/>
    </source>
</evidence>
<dbReference type="Pfam" id="PF07686">
    <property type="entry name" value="V-set"/>
    <property type="match status" value="2"/>
</dbReference>
<feature type="domain" description="Ig-like" evidence="4">
    <location>
        <begin position="295"/>
        <end position="398"/>
    </location>
</feature>
<evidence type="ECO:0000259" key="4">
    <source>
        <dbReference type="PROSITE" id="PS50835"/>
    </source>
</evidence>
<keyword evidence="2" id="KW-0393">Immunoglobulin domain</keyword>
<proteinExistence type="predicted"/>
<keyword evidence="3" id="KW-1133">Transmembrane helix</keyword>
<dbReference type="OrthoDB" id="8924181at2759"/>
<dbReference type="EMBL" id="JADDUC020000001">
    <property type="protein sequence ID" value="KAI1242995.1"/>
    <property type="molecule type" value="Genomic_DNA"/>
</dbReference>
<dbReference type="PROSITE" id="PS50835">
    <property type="entry name" value="IG_LIKE"/>
    <property type="match status" value="2"/>
</dbReference>
<feature type="transmembrane region" description="Helical" evidence="3">
    <location>
        <begin position="427"/>
        <end position="449"/>
    </location>
</feature>
<organism evidence="5">
    <name type="scientific">Lamprotornis superbus</name>
    <dbReference type="NCBI Taxonomy" id="245042"/>
    <lineage>
        <taxon>Eukaryota</taxon>
        <taxon>Metazoa</taxon>
        <taxon>Chordata</taxon>
        <taxon>Craniata</taxon>
        <taxon>Vertebrata</taxon>
        <taxon>Euteleostomi</taxon>
        <taxon>Archelosauria</taxon>
        <taxon>Archosauria</taxon>
        <taxon>Dinosauria</taxon>
        <taxon>Saurischia</taxon>
        <taxon>Theropoda</taxon>
        <taxon>Coelurosauria</taxon>
        <taxon>Aves</taxon>
        <taxon>Neognathae</taxon>
        <taxon>Neoaves</taxon>
        <taxon>Telluraves</taxon>
        <taxon>Australaves</taxon>
        <taxon>Passeriformes</taxon>
        <taxon>Sturnidae</taxon>
        <taxon>Lamprotornis</taxon>
    </lineage>
</organism>
<dbReference type="InterPro" id="IPR003599">
    <property type="entry name" value="Ig_sub"/>
</dbReference>
<dbReference type="PANTHER" id="PTHR19256">
    <property type="entry name" value="T-CELL RECEPTOR GAMMA CHAIN"/>
    <property type="match status" value="1"/>
</dbReference>
<evidence type="ECO:0000256" key="2">
    <source>
        <dbReference type="ARBA" id="ARBA00023319"/>
    </source>
</evidence>
<dbReference type="InterPro" id="IPR013783">
    <property type="entry name" value="Ig-like_fold"/>
</dbReference>
<dbReference type="InterPro" id="IPR007110">
    <property type="entry name" value="Ig-like_dom"/>
</dbReference>
<dbReference type="InterPro" id="IPR051117">
    <property type="entry name" value="TRG_var/const_region"/>
</dbReference>
<dbReference type="Proteomes" id="UP000618051">
    <property type="component" value="Unassembled WGS sequence"/>
</dbReference>